<reference evidence="2 3" key="2">
    <citation type="submission" date="2020-06" db="EMBL/GenBank/DDBJ databases">
        <title>Antribacter stalactiti gen. nov., sp. nov., a new member of the family Nacardiaceae isolated from a cave.</title>
        <authorList>
            <person name="Kim I.S."/>
        </authorList>
    </citation>
    <scope>NUCLEOTIDE SEQUENCE [LARGE SCALE GENOMIC DNA]</scope>
    <source>
        <strain evidence="2 3">YC2-7</strain>
    </source>
</reference>
<evidence type="ECO:0000256" key="1">
    <source>
        <dbReference type="SAM" id="Phobius"/>
    </source>
</evidence>
<dbReference type="RefSeq" id="WP_169590966.1">
    <property type="nucleotide sequence ID" value="NZ_VCQU01000008.1"/>
</dbReference>
<keyword evidence="3" id="KW-1185">Reference proteome</keyword>
<gene>
    <name evidence="2" type="ORF">FGL95_22405</name>
</gene>
<dbReference type="AlphaFoldDB" id="A0A848KLD1"/>
<keyword evidence="1" id="KW-0472">Membrane</keyword>
<protein>
    <submittedName>
        <fullName evidence="2">Uncharacterized protein</fullName>
    </submittedName>
</protein>
<sequence>MGSAHYKPVYWFVFLVGMIGAAFGVVELRAEMAVFGLIVASTSGLLLLRIRAEALGRLDGLDHLEARGRAMVGTLTAPRV</sequence>
<feature type="transmembrane region" description="Helical" evidence="1">
    <location>
        <begin position="32"/>
        <end position="50"/>
    </location>
</feature>
<keyword evidence="1" id="KW-1133">Transmembrane helix</keyword>
<comment type="caution">
    <text evidence="2">The sequence shown here is derived from an EMBL/GenBank/DDBJ whole genome shotgun (WGS) entry which is preliminary data.</text>
</comment>
<accession>A0A848KLD1</accession>
<keyword evidence="1" id="KW-0812">Transmembrane</keyword>
<dbReference type="Proteomes" id="UP000535543">
    <property type="component" value="Unassembled WGS sequence"/>
</dbReference>
<evidence type="ECO:0000313" key="3">
    <source>
        <dbReference type="Proteomes" id="UP000535543"/>
    </source>
</evidence>
<reference evidence="2 3" key="1">
    <citation type="submission" date="2019-05" db="EMBL/GenBank/DDBJ databases">
        <authorList>
            <person name="Lee S.D."/>
        </authorList>
    </citation>
    <scope>NUCLEOTIDE SEQUENCE [LARGE SCALE GENOMIC DNA]</scope>
    <source>
        <strain evidence="2 3">YC2-7</strain>
    </source>
</reference>
<evidence type="ECO:0000313" key="2">
    <source>
        <dbReference type="EMBL" id="NMN97794.1"/>
    </source>
</evidence>
<dbReference type="EMBL" id="VCQU01000008">
    <property type="protein sequence ID" value="NMN97794.1"/>
    <property type="molecule type" value="Genomic_DNA"/>
</dbReference>
<feature type="transmembrane region" description="Helical" evidence="1">
    <location>
        <begin position="9"/>
        <end position="26"/>
    </location>
</feature>
<proteinExistence type="predicted"/>
<name>A0A848KLD1_9NOCA</name>
<organism evidence="2 3">
    <name type="scientific">Antrihabitans stalactiti</name>
    <dbReference type="NCBI Taxonomy" id="2584121"/>
    <lineage>
        <taxon>Bacteria</taxon>
        <taxon>Bacillati</taxon>
        <taxon>Actinomycetota</taxon>
        <taxon>Actinomycetes</taxon>
        <taxon>Mycobacteriales</taxon>
        <taxon>Nocardiaceae</taxon>
        <taxon>Antrihabitans</taxon>
    </lineage>
</organism>